<accession>A0A6F8XP94</accession>
<evidence type="ECO:0000256" key="1">
    <source>
        <dbReference type="SAM" id="MobiDB-lite"/>
    </source>
</evidence>
<proteinExistence type="predicted"/>
<dbReference type="AlphaFoldDB" id="A0A6F8XP94"/>
<sequence length="72" mass="7864">MGYRDVRGGPDRCSRSLTLRVTQPNPARGFLIAADGGHRVFPVEKPGRGALRDGLRPAAPYRDQRMASGSDR</sequence>
<evidence type="ECO:0000313" key="2">
    <source>
        <dbReference type="EMBL" id="BCB75662.1"/>
    </source>
</evidence>
<reference evidence="2 3" key="1">
    <citation type="submission" date="2020-03" db="EMBL/GenBank/DDBJ databases">
        <title>Whole genome shotgun sequence of Phytohabitans flavus NBRC 107702.</title>
        <authorList>
            <person name="Komaki H."/>
            <person name="Tamura T."/>
        </authorList>
    </citation>
    <scope>NUCLEOTIDE SEQUENCE [LARGE SCALE GENOMIC DNA]</scope>
    <source>
        <strain evidence="2 3">NBRC 107702</strain>
    </source>
</reference>
<name>A0A6F8XP94_9ACTN</name>
<feature type="compositionally biased region" description="Basic and acidic residues" evidence="1">
    <location>
        <begin position="62"/>
        <end position="72"/>
    </location>
</feature>
<gene>
    <name evidence="2" type="ORF">Pflav_020720</name>
</gene>
<dbReference type="EMBL" id="AP022870">
    <property type="protein sequence ID" value="BCB75662.1"/>
    <property type="molecule type" value="Genomic_DNA"/>
</dbReference>
<feature type="region of interest" description="Disordered" evidence="1">
    <location>
        <begin position="43"/>
        <end position="72"/>
    </location>
</feature>
<protein>
    <submittedName>
        <fullName evidence="2">Uncharacterized protein</fullName>
    </submittedName>
</protein>
<dbReference type="KEGG" id="pfla:Pflav_020720"/>
<feature type="compositionally biased region" description="Basic and acidic residues" evidence="1">
    <location>
        <begin position="43"/>
        <end position="55"/>
    </location>
</feature>
<keyword evidence="3" id="KW-1185">Reference proteome</keyword>
<evidence type="ECO:0000313" key="3">
    <source>
        <dbReference type="Proteomes" id="UP000502508"/>
    </source>
</evidence>
<reference evidence="2 3" key="2">
    <citation type="submission" date="2020-03" db="EMBL/GenBank/DDBJ databases">
        <authorList>
            <person name="Ichikawa N."/>
            <person name="Kimura A."/>
            <person name="Kitahashi Y."/>
            <person name="Uohara A."/>
        </authorList>
    </citation>
    <scope>NUCLEOTIDE SEQUENCE [LARGE SCALE GENOMIC DNA]</scope>
    <source>
        <strain evidence="2 3">NBRC 107702</strain>
    </source>
</reference>
<organism evidence="2 3">
    <name type="scientific">Phytohabitans flavus</name>
    <dbReference type="NCBI Taxonomy" id="1076124"/>
    <lineage>
        <taxon>Bacteria</taxon>
        <taxon>Bacillati</taxon>
        <taxon>Actinomycetota</taxon>
        <taxon>Actinomycetes</taxon>
        <taxon>Micromonosporales</taxon>
        <taxon>Micromonosporaceae</taxon>
    </lineage>
</organism>
<dbReference type="Proteomes" id="UP000502508">
    <property type="component" value="Chromosome"/>
</dbReference>